<dbReference type="OrthoDB" id="5119225at2"/>
<gene>
    <name evidence="4" type="ORF">E1269_03505</name>
</gene>
<comment type="caution">
    <text evidence="4">The sequence shown here is derived from an EMBL/GenBank/DDBJ whole genome shotgun (WGS) entry which is preliminary data.</text>
</comment>
<name>A0A4R5DJC0_9ACTN</name>
<feature type="transmembrane region" description="Helical" evidence="2">
    <location>
        <begin position="45"/>
        <end position="65"/>
    </location>
</feature>
<feature type="transmembrane region" description="Helical" evidence="2">
    <location>
        <begin position="107"/>
        <end position="136"/>
    </location>
</feature>
<proteinExistence type="predicted"/>
<evidence type="ECO:0000259" key="3">
    <source>
        <dbReference type="Pfam" id="PF07331"/>
    </source>
</evidence>
<feature type="transmembrane region" description="Helical" evidence="2">
    <location>
        <begin position="21"/>
        <end position="39"/>
    </location>
</feature>
<dbReference type="EMBL" id="SMKZ01000003">
    <property type="protein sequence ID" value="TDE14232.1"/>
    <property type="molecule type" value="Genomic_DNA"/>
</dbReference>
<reference evidence="4 5" key="1">
    <citation type="submission" date="2019-03" db="EMBL/GenBank/DDBJ databases">
        <title>Draft genome sequences of novel Actinobacteria.</title>
        <authorList>
            <person name="Sahin N."/>
            <person name="Ay H."/>
            <person name="Saygin H."/>
        </authorList>
    </citation>
    <scope>NUCLEOTIDE SEQUENCE [LARGE SCALE GENOMIC DNA]</scope>
    <source>
        <strain evidence="4 5">5K138</strain>
    </source>
</reference>
<dbReference type="InterPro" id="IPR009936">
    <property type="entry name" value="DUF1468"/>
</dbReference>
<protein>
    <submittedName>
        <fullName evidence="4">Tripartite tricarboxylate transporter TctB family protein</fullName>
    </submittedName>
</protein>
<feature type="region of interest" description="Disordered" evidence="1">
    <location>
        <begin position="71"/>
        <end position="92"/>
    </location>
</feature>
<dbReference type="Pfam" id="PF07331">
    <property type="entry name" value="TctB"/>
    <property type="match status" value="1"/>
</dbReference>
<keyword evidence="5" id="KW-1185">Reference proteome</keyword>
<keyword evidence="2" id="KW-1133">Transmembrane helix</keyword>
<evidence type="ECO:0000313" key="4">
    <source>
        <dbReference type="EMBL" id="TDE14232.1"/>
    </source>
</evidence>
<dbReference type="InParanoid" id="A0A4R5DJC0"/>
<sequence>MVNVDQSSTASQGLARRAIDHAPLVLSGGYLLLSLRLPFGGVADPGVGFFPVISGLVFFLAALVVSAKSLGARGTPSHGSGDESVGGEGDDADEDAHIGPKAWRVPLLATLVVLYIATFELIGHVPAATVSVFGALQLVSSRRVWVKALLAVIVAVGTYLLFAELLGVPLPKTRL</sequence>
<organism evidence="4 5">
    <name type="scientific">Jiangella asiatica</name>
    <dbReference type="NCBI Taxonomy" id="2530372"/>
    <lineage>
        <taxon>Bacteria</taxon>
        <taxon>Bacillati</taxon>
        <taxon>Actinomycetota</taxon>
        <taxon>Actinomycetes</taxon>
        <taxon>Jiangellales</taxon>
        <taxon>Jiangellaceae</taxon>
        <taxon>Jiangella</taxon>
    </lineage>
</organism>
<dbReference type="AlphaFoldDB" id="A0A4R5DJC0"/>
<evidence type="ECO:0000256" key="2">
    <source>
        <dbReference type="SAM" id="Phobius"/>
    </source>
</evidence>
<evidence type="ECO:0000313" key="5">
    <source>
        <dbReference type="Proteomes" id="UP000294739"/>
    </source>
</evidence>
<dbReference type="Proteomes" id="UP000294739">
    <property type="component" value="Unassembled WGS sequence"/>
</dbReference>
<feature type="transmembrane region" description="Helical" evidence="2">
    <location>
        <begin position="148"/>
        <end position="170"/>
    </location>
</feature>
<keyword evidence="2" id="KW-0812">Transmembrane</keyword>
<evidence type="ECO:0000256" key="1">
    <source>
        <dbReference type="SAM" id="MobiDB-lite"/>
    </source>
</evidence>
<keyword evidence="2" id="KW-0472">Membrane</keyword>
<accession>A0A4R5DJC0</accession>
<feature type="domain" description="DUF1468" evidence="3">
    <location>
        <begin position="25"/>
        <end position="171"/>
    </location>
</feature>